<dbReference type="Proteomes" id="UP000037558">
    <property type="component" value="Unassembled WGS sequence"/>
</dbReference>
<protein>
    <recommendedName>
        <fullName evidence="3">DNA-binding protein</fullName>
    </recommendedName>
</protein>
<reference evidence="2" key="1">
    <citation type="submission" date="2015-08" db="EMBL/GenBank/DDBJ databases">
        <title>Fjat-14210 dsm16467.</title>
        <authorList>
            <person name="Liu B."/>
            <person name="Wang J."/>
            <person name="Zhu Y."/>
            <person name="Liu G."/>
            <person name="Chen Q."/>
            <person name="Chen Z."/>
            <person name="Lan J."/>
            <person name="Che J."/>
            <person name="Ge C."/>
            <person name="Shi H."/>
            <person name="Pan Z."/>
            <person name="Liu X."/>
        </authorList>
    </citation>
    <scope>NUCLEOTIDE SEQUENCE [LARGE SCALE GENOMIC DNA]</scope>
    <source>
        <strain evidence="2">DSM 16467</strain>
    </source>
</reference>
<name>A0A0M0L5L0_9BACI</name>
<gene>
    <name evidence="1" type="ORF">AMD01_09810</name>
</gene>
<dbReference type="AlphaFoldDB" id="A0A0M0L5L0"/>
<evidence type="ECO:0000313" key="1">
    <source>
        <dbReference type="EMBL" id="KOO46152.1"/>
    </source>
</evidence>
<sequence length="71" mass="8109">MPGNALYYSTQEVGALLNLHHQEVVELCEHHAYADCIQVGGHWFIPKHHFPKTPSNHSSSLDMITFMSEYL</sequence>
<proteinExistence type="predicted"/>
<evidence type="ECO:0008006" key="3">
    <source>
        <dbReference type="Google" id="ProtNLM"/>
    </source>
</evidence>
<comment type="caution">
    <text evidence="1">The sequence shown here is derived from an EMBL/GenBank/DDBJ whole genome shotgun (WGS) entry which is preliminary data.</text>
</comment>
<dbReference type="EMBL" id="LILC01000013">
    <property type="protein sequence ID" value="KOO46152.1"/>
    <property type="molecule type" value="Genomic_DNA"/>
</dbReference>
<organism evidence="1 2">
    <name type="scientific">Priestia koreensis</name>
    <dbReference type="NCBI Taxonomy" id="284581"/>
    <lineage>
        <taxon>Bacteria</taxon>
        <taxon>Bacillati</taxon>
        <taxon>Bacillota</taxon>
        <taxon>Bacilli</taxon>
        <taxon>Bacillales</taxon>
        <taxon>Bacillaceae</taxon>
        <taxon>Priestia</taxon>
    </lineage>
</organism>
<evidence type="ECO:0000313" key="2">
    <source>
        <dbReference type="Proteomes" id="UP000037558"/>
    </source>
</evidence>
<dbReference type="PATRIC" id="fig|284581.3.peg.2040"/>
<accession>A0A0M0L5L0</accession>
<keyword evidence="2" id="KW-1185">Reference proteome</keyword>
<dbReference type="RefSeq" id="WP_053401220.1">
    <property type="nucleotide sequence ID" value="NZ_CP061868.1"/>
</dbReference>